<protein>
    <submittedName>
        <fullName evidence="2">Paraquat-inducible protein A</fullName>
    </submittedName>
</protein>
<feature type="transmembrane region" description="Helical" evidence="1">
    <location>
        <begin position="170"/>
        <end position="189"/>
    </location>
</feature>
<dbReference type="AlphaFoldDB" id="A0AAC9IS85"/>
<dbReference type="InterPro" id="IPR007498">
    <property type="entry name" value="PqiA-like"/>
</dbReference>
<reference evidence="2" key="1">
    <citation type="journal article" date="2017" name="Appl. Environ. Microbiol.">
        <title>Microdiversification of a pelagic Polynucleobacter species is mainly driven by acquisition of genomic islands from a partially interspecific gene pool.</title>
        <authorList>
            <person name="Hoetzinger M."/>
            <person name="Hahn M.W."/>
            <person name="Jezberova J."/>
            <person name="Schmidt J."/>
            <person name="Koll U."/>
        </authorList>
    </citation>
    <scope>NUCLEOTIDE SEQUENCE</scope>
    <source>
        <strain evidence="2">MWH-RechtKol4</strain>
    </source>
</reference>
<name>A0AAC9IS85_9BURK</name>
<sequence>MGFNEILVCDQCDLLLDEIPLEPGGKAACSRCGNILYRNKPNGLRLSLMFSLTGAALFLVSNFFPIVTIDSNGLSNSTTLLDAPYRLVHDGIPSIAALVFATTFLMPALEIAALIYLLFPLSLGRLPPGFSYAFRLVHFVKPWSMIEVFMLGLLVTITKLNAFASVVPDIALGSFVLLMFTVTAAAANFDPHSFWKQIEIVKASQGKIC</sequence>
<dbReference type="Proteomes" id="UP000182060">
    <property type="component" value="Chromosome"/>
</dbReference>
<evidence type="ECO:0000256" key="1">
    <source>
        <dbReference type="SAM" id="Phobius"/>
    </source>
</evidence>
<keyword evidence="1" id="KW-0812">Transmembrane</keyword>
<gene>
    <name evidence="2" type="ORF">AOC25_09080</name>
</gene>
<accession>A0AAC9IS85</accession>
<proteinExistence type="predicted"/>
<organism evidence="2 3">
    <name type="scientific">Polynucleobacter asymbioticus</name>
    <dbReference type="NCBI Taxonomy" id="576611"/>
    <lineage>
        <taxon>Bacteria</taxon>
        <taxon>Pseudomonadati</taxon>
        <taxon>Pseudomonadota</taxon>
        <taxon>Betaproteobacteria</taxon>
        <taxon>Burkholderiales</taxon>
        <taxon>Burkholderiaceae</taxon>
        <taxon>Polynucleobacter</taxon>
    </lineage>
</organism>
<evidence type="ECO:0000313" key="3">
    <source>
        <dbReference type="Proteomes" id="UP000182060"/>
    </source>
</evidence>
<keyword evidence="1" id="KW-0472">Membrane</keyword>
<dbReference type="Pfam" id="PF04403">
    <property type="entry name" value="PqiA"/>
    <property type="match status" value="1"/>
</dbReference>
<feature type="transmembrane region" description="Helical" evidence="1">
    <location>
        <begin position="139"/>
        <end position="158"/>
    </location>
</feature>
<dbReference type="RefSeq" id="WP_071461992.1">
    <property type="nucleotide sequence ID" value="NZ_CP015016.1"/>
</dbReference>
<dbReference type="EMBL" id="CP015017">
    <property type="protein sequence ID" value="APC01759.1"/>
    <property type="molecule type" value="Genomic_DNA"/>
</dbReference>
<evidence type="ECO:0000313" key="2">
    <source>
        <dbReference type="EMBL" id="APC01759.1"/>
    </source>
</evidence>
<keyword evidence="1" id="KW-1133">Transmembrane helix</keyword>
<feature type="transmembrane region" description="Helical" evidence="1">
    <location>
        <begin position="46"/>
        <end position="67"/>
    </location>
</feature>
<feature type="transmembrane region" description="Helical" evidence="1">
    <location>
        <begin position="95"/>
        <end position="119"/>
    </location>
</feature>